<comment type="caution">
    <text evidence="3">The sequence shown here is derived from an EMBL/GenBank/DDBJ whole genome shotgun (WGS) entry which is preliminary data.</text>
</comment>
<dbReference type="Proteomes" id="UP000739538">
    <property type="component" value="Unassembled WGS sequence"/>
</dbReference>
<evidence type="ECO:0000313" key="4">
    <source>
        <dbReference type="Proteomes" id="UP000739538"/>
    </source>
</evidence>
<feature type="transmembrane region" description="Helical" evidence="2">
    <location>
        <begin position="291"/>
        <end position="309"/>
    </location>
</feature>
<proteinExistence type="predicted"/>
<reference evidence="3" key="2">
    <citation type="journal article" date="2021" name="Microbiome">
        <title>Successional dynamics and alternative stable states in a saline activated sludge microbial community over 9 years.</title>
        <authorList>
            <person name="Wang Y."/>
            <person name="Ye J."/>
            <person name="Ju F."/>
            <person name="Liu L."/>
            <person name="Boyd J.A."/>
            <person name="Deng Y."/>
            <person name="Parks D.H."/>
            <person name="Jiang X."/>
            <person name="Yin X."/>
            <person name="Woodcroft B.J."/>
            <person name="Tyson G.W."/>
            <person name="Hugenholtz P."/>
            <person name="Polz M.F."/>
            <person name="Zhang T."/>
        </authorList>
    </citation>
    <scope>NUCLEOTIDE SEQUENCE</scope>
    <source>
        <strain evidence="3">HKST-UBA02</strain>
    </source>
</reference>
<accession>A0A956SD59</accession>
<evidence type="ECO:0000256" key="2">
    <source>
        <dbReference type="SAM" id="Phobius"/>
    </source>
</evidence>
<name>A0A956SD59_UNCEI</name>
<dbReference type="AlphaFoldDB" id="A0A956SD59"/>
<protein>
    <submittedName>
        <fullName evidence="3">Uncharacterized protein</fullName>
    </submittedName>
</protein>
<feature type="transmembrane region" description="Helical" evidence="2">
    <location>
        <begin position="316"/>
        <end position="335"/>
    </location>
</feature>
<feature type="compositionally biased region" description="Polar residues" evidence="1">
    <location>
        <begin position="1"/>
        <end position="28"/>
    </location>
</feature>
<keyword evidence="2" id="KW-0812">Transmembrane</keyword>
<sequence length="363" mass="39886">MTGAKQKNPSGQKSKGSQNGHGSHTPNAPTAGHRTSRAVRILLWVLAVVFMLGSATYQRMTGPTRPVRGSVVVSGESISYKLLRSDWSYRTNEATHLYFRDPFRGKGRADLAGEIHYRRFRSDEPFTSVPLVNEELLGERAGSERQVNERAGVEAAVSNSTGRATDEDEPRIVATLPPQPSAGKLEYFVTLTHENEEHRLPESGEVVVIRYKDHVPLWILIPHVAMMFFAVLFGMRAGLGALFGPTGMKRQAWVALVGMTIGGMILGPIVQKHAFGAYWTGFPFGGDWTDNKTLVMWLVWVVAAIAIGRGPRPERAIARVAVAIAALVMTSVYLIPHSTRGSELDYSKIEQGVRPEDAIQTGR</sequence>
<feature type="transmembrane region" description="Helical" evidence="2">
    <location>
        <begin position="41"/>
        <end position="60"/>
    </location>
</feature>
<feature type="region of interest" description="Disordered" evidence="1">
    <location>
        <begin position="142"/>
        <end position="169"/>
    </location>
</feature>
<evidence type="ECO:0000256" key="1">
    <source>
        <dbReference type="SAM" id="MobiDB-lite"/>
    </source>
</evidence>
<keyword evidence="2" id="KW-1133">Transmembrane helix</keyword>
<organism evidence="3 4">
    <name type="scientific">Eiseniibacteriota bacterium</name>
    <dbReference type="NCBI Taxonomy" id="2212470"/>
    <lineage>
        <taxon>Bacteria</taxon>
        <taxon>Candidatus Eiseniibacteriota</taxon>
    </lineage>
</organism>
<feature type="region of interest" description="Disordered" evidence="1">
    <location>
        <begin position="1"/>
        <end position="32"/>
    </location>
</feature>
<feature type="transmembrane region" description="Helical" evidence="2">
    <location>
        <begin position="251"/>
        <end position="271"/>
    </location>
</feature>
<reference evidence="3" key="1">
    <citation type="submission" date="2020-04" db="EMBL/GenBank/DDBJ databases">
        <authorList>
            <person name="Zhang T."/>
        </authorList>
    </citation>
    <scope>NUCLEOTIDE SEQUENCE</scope>
    <source>
        <strain evidence="3">HKST-UBA02</strain>
    </source>
</reference>
<feature type="transmembrane region" description="Helical" evidence="2">
    <location>
        <begin position="217"/>
        <end position="239"/>
    </location>
</feature>
<evidence type="ECO:0000313" key="3">
    <source>
        <dbReference type="EMBL" id="MCA9756066.1"/>
    </source>
</evidence>
<dbReference type="EMBL" id="JAGQHS010000041">
    <property type="protein sequence ID" value="MCA9756066.1"/>
    <property type="molecule type" value="Genomic_DNA"/>
</dbReference>
<gene>
    <name evidence="3" type="ORF">KDA27_09710</name>
</gene>
<keyword evidence="2" id="KW-0472">Membrane</keyword>
<feature type="compositionally biased region" description="Basic and acidic residues" evidence="1">
    <location>
        <begin position="142"/>
        <end position="152"/>
    </location>
</feature>